<dbReference type="PANTHER" id="PTHR45766">
    <property type="entry name" value="DNA ANNEALING HELICASE AND ENDONUCLEASE ZRANB3 FAMILY MEMBER"/>
    <property type="match status" value="1"/>
</dbReference>
<dbReference type="OMA" id="WTNDETK"/>
<evidence type="ECO:0000313" key="9">
    <source>
        <dbReference type="EMBL" id="TRY72759.1"/>
    </source>
</evidence>
<name>A0A553P4Z2_TIGCA</name>
<dbReference type="InterPro" id="IPR014001">
    <property type="entry name" value="Helicase_ATP-bd"/>
</dbReference>
<evidence type="ECO:0008006" key="11">
    <source>
        <dbReference type="Google" id="ProtNLM"/>
    </source>
</evidence>
<evidence type="ECO:0000259" key="6">
    <source>
        <dbReference type="PROSITE" id="PS51192"/>
    </source>
</evidence>
<protein>
    <recommendedName>
        <fullName evidence="11">SWI/SNF-related matrix-associated actin-dependent regulator of chromatin subfamily A-like protein 1</fullName>
    </recommendedName>
</protein>
<dbReference type="InterPro" id="IPR038718">
    <property type="entry name" value="SNF2-like_sf"/>
</dbReference>
<feature type="compositionally biased region" description="Acidic residues" evidence="5">
    <location>
        <begin position="626"/>
        <end position="641"/>
    </location>
</feature>
<dbReference type="InterPro" id="IPR049730">
    <property type="entry name" value="SNF2/RAD54-like_C"/>
</dbReference>
<dbReference type="InterPro" id="IPR000330">
    <property type="entry name" value="SNF2_N"/>
</dbReference>
<feature type="domain" description="HARP" evidence="8">
    <location>
        <begin position="49"/>
        <end position="121"/>
    </location>
</feature>
<gene>
    <name evidence="9" type="ORF">TCAL_00987</name>
</gene>
<comment type="caution">
    <text evidence="9">The sequence shown here is derived from an EMBL/GenBank/DDBJ whole genome shotgun (WGS) entry which is preliminary data.</text>
</comment>
<proteinExistence type="inferred from homology"/>
<dbReference type="Pfam" id="PF00176">
    <property type="entry name" value="SNF2-rel_dom"/>
    <property type="match status" value="1"/>
</dbReference>
<dbReference type="PROSITE" id="PS51194">
    <property type="entry name" value="HELICASE_CTER"/>
    <property type="match status" value="1"/>
</dbReference>
<evidence type="ECO:0000259" key="8">
    <source>
        <dbReference type="PROSITE" id="PS51467"/>
    </source>
</evidence>
<feature type="domain" description="Helicase ATP-binding" evidence="6">
    <location>
        <begin position="165"/>
        <end position="321"/>
    </location>
</feature>
<dbReference type="Gene3D" id="3.40.50.300">
    <property type="entry name" value="P-loop containing nucleotide triphosphate hydrolases"/>
    <property type="match status" value="1"/>
</dbReference>
<comment type="similarity">
    <text evidence="4">Belongs to the SNF2/RAD54 helicase family. SMARCAL1 subfamily.</text>
</comment>
<dbReference type="FunFam" id="3.40.50.300:FF:003021">
    <property type="entry name" value="Uncharacterized protein (Fragment)"/>
    <property type="match status" value="1"/>
</dbReference>
<evidence type="ECO:0000313" key="10">
    <source>
        <dbReference type="Proteomes" id="UP000318571"/>
    </source>
</evidence>
<accession>A0A553P4Z2</accession>
<feature type="domain" description="Helicase C-terminal" evidence="7">
    <location>
        <begin position="436"/>
        <end position="592"/>
    </location>
</feature>
<dbReference type="InterPro" id="IPR001650">
    <property type="entry name" value="Helicase_C-like"/>
</dbReference>
<feature type="region of interest" description="Disordered" evidence="5">
    <location>
        <begin position="1"/>
        <end position="40"/>
    </location>
</feature>
<dbReference type="InterPro" id="IPR010003">
    <property type="entry name" value="HARP_dom"/>
</dbReference>
<organism evidence="9 10">
    <name type="scientific">Tigriopus californicus</name>
    <name type="common">Marine copepod</name>
    <dbReference type="NCBI Taxonomy" id="6832"/>
    <lineage>
        <taxon>Eukaryota</taxon>
        <taxon>Metazoa</taxon>
        <taxon>Ecdysozoa</taxon>
        <taxon>Arthropoda</taxon>
        <taxon>Crustacea</taxon>
        <taxon>Multicrustacea</taxon>
        <taxon>Hexanauplia</taxon>
        <taxon>Copepoda</taxon>
        <taxon>Harpacticoida</taxon>
        <taxon>Harpacticidae</taxon>
        <taxon>Tigriopus</taxon>
    </lineage>
</organism>
<dbReference type="PROSITE" id="PS51467">
    <property type="entry name" value="HARP"/>
    <property type="match status" value="1"/>
</dbReference>
<dbReference type="Pfam" id="PF07443">
    <property type="entry name" value="HARP"/>
    <property type="match status" value="1"/>
</dbReference>
<evidence type="ECO:0000256" key="1">
    <source>
        <dbReference type="ARBA" id="ARBA00004123"/>
    </source>
</evidence>
<dbReference type="EMBL" id="VCGU01000008">
    <property type="protein sequence ID" value="TRY72759.1"/>
    <property type="molecule type" value="Genomic_DNA"/>
</dbReference>
<evidence type="ECO:0000256" key="5">
    <source>
        <dbReference type="SAM" id="MobiDB-lite"/>
    </source>
</evidence>
<feature type="region of interest" description="Disordered" evidence="5">
    <location>
        <begin position="626"/>
        <end position="656"/>
    </location>
</feature>
<dbReference type="Gene3D" id="3.40.50.10810">
    <property type="entry name" value="Tandem AAA-ATPase domain"/>
    <property type="match status" value="1"/>
</dbReference>
<dbReference type="GO" id="GO:0016787">
    <property type="term" value="F:hydrolase activity"/>
    <property type="evidence" value="ECO:0007669"/>
    <property type="project" value="UniProtKB-KW"/>
</dbReference>
<dbReference type="CDD" id="cd18010">
    <property type="entry name" value="DEXHc_HARP_SMARCAL1"/>
    <property type="match status" value="1"/>
</dbReference>
<dbReference type="PANTHER" id="PTHR45766:SF6">
    <property type="entry name" value="SWI_SNF-RELATED MATRIX-ASSOCIATED ACTIN-DEPENDENT REGULATOR OF CHROMATIN SUBFAMILY A-LIKE PROTEIN 1"/>
    <property type="match status" value="1"/>
</dbReference>
<comment type="subcellular location">
    <subcellularLocation>
        <location evidence="1">Nucleus</location>
    </subcellularLocation>
</comment>
<dbReference type="GO" id="GO:0005524">
    <property type="term" value="F:ATP binding"/>
    <property type="evidence" value="ECO:0007669"/>
    <property type="project" value="InterPro"/>
</dbReference>
<dbReference type="Proteomes" id="UP000318571">
    <property type="component" value="Chromosome 7"/>
</dbReference>
<dbReference type="PROSITE" id="PS51192">
    <property type="entry name" value="HELICASE_ATP_BIND_1"/>
    <property type="match status" value="1"/>
</dbReference>
<dbReference type="GO" id="GO:0006281">
    <property type="term" value="P:DNA repair"/>
    <property type="evidence" value="ECO:0007669"/>
    <property type="project" value="TreeGrafter"/>
</dbReference>
<dbReference type="AlphaFoldDB" id="A0A553P4Z2"/>
<keyword evidence="3" id="KW-0539">Nucleus</keyword>
<dbReference type="Pfam" id="PF00271">
    <property type="entry name" value="Helicase_C"/>
    <property type="match status" value="1"/>
</dbReference>
<keyword evidence="10" id="KW-1185">Reference proteome</keyword>
<dbReference type="InterPro" id="IPR027417">
    <property type="entry name" value="P-loop_NTPase"/>
</dbReference>
<evidence type="ECO:0000256" key="3">
    <source>
        <dbReference type="ARBA" id="ARBA00023242"/>
    </source>
</evidence>
<dbReference type="CDD" id="cd18793">
    <property type="entry name" value="SF2_C_SNF"/>
    <property type="match status" value="1"/>
</dbReference>
<dbReference type="SMART" id="SM00490">
    <property type="entry name" value="HELICc"/>
    <property type="match status" value="1"/>
</dbReference>
<reference evidence="9 10" key="1">
    <citation type="journal article" date="2018" name="Nat. Ecol. Evol.">
        <title>Genomic signatures of mitonuclear coevolution across populations of Tigriopus californicus.</title>
        <authorList>
            <person name="Barreto F.S."/>
            <person name="Watson E.T."/>
            <person name="Lima T.G."/>
            <person name="Willett C.S."/>
            <person name="Edmands S."/>
            <person name="Li W."/>
            <person name="Burton R.S."/>
        </authorList>
    </citation>
    <scope>NUCLEOTIDE SEQUENCE [LARGE SCALE GENOMIC DNA]</scope>
    <source>
        <strain evidence="9 10">San Diego</strain>
    </source>
</reference>
<dbReference type="SUPFAM" id="SSF52540">
    <property type="entry name" value="P-loop containing nucleoside triphosphate hydrolases"/>
    <property type="match status" value="2"/>
</dbReference>
<evidence type="ECO:0000259" key="7">
    <source>
        <dbReference type="PROSITE" id="PS51194"/>
    </source>
</evidence>
<sequence>MALTPEQRARMEASKAQALAKRRAPPPLVPSPNPPPQAGLSSMAAVVLSGRKLVGSCMLLPHRRFRVKIGFHDTLIQIFKTLPSGAYNAQDRTWHFDLSDHDRLISQVQPLRPQVQVDPLPKCVIQTFTRPAPSIESETEAEELTQRLEPTLEQGLMPFQKAGVAFALRRQGRVYIADDMGLGKTVQALAVASAYRSEWPLLIVCPSSVRFSWRDALLRWIPSVPEEDVTVITTGKDFLCNGQAVVISYDLMSRKEKELIDRQFAVVIMDEAHFLKNYKSNRFQSTEKIVKKARRLILLSGTPALSRPIELYSQISLVMPKLFPYAVEFGMRYCNGKKITLPRGSHYDFNGSSNMDELKMLLEETCMIRRLKSEVLAQLPSKQREMILLDPSLIKSKSKEMEMQAQKMGLKSLSQMERRGVLLEWFNSTAKAKLKAVSEYVKDLLESDRKFICFAHHQIMMDNIAEVLVKRKTRFIRIDGNTSSEARNKHCDQFQRDDRTKVALLSITAANAGLTLTAAHLVVFAELFWNPGILTQAEDRAHRIGQSDSVTIQYLVAKGTADDELWPLLQKKLDVLNKAGLSKDNFHESSALQHVKKADEEANASICSPSKITDYFSTSLNELDLSDWDPKELEEDDENDPNEPCNSKKPKWSNGT</sequence>
<dbReference type="SMART" id="SM00487">
    <property type="entry name" value="DEXDc"/>
    <property type="match status" value="1"/>
</dbReference>
<evidence type="ECO:0000256" key="2">
    <source>
        <dbReference type="ARBA" id="ARBA00022801"/>
    </source>
</evidence>
<dbReference type="STRING" id="6832.A0A553P4Z2"/>
<keyword evidence="2" id="KW-0378">Hydrolase</keyword>
<dbReference type="GO" id="GO:0043596">
    <property type="term" value="C:nuclear replication fork"/>
    <property type="evidence" value="ECO:0007669"/>
    <property type="project" value="TreeGrafter"/>
</dbReference>
<evidence type="ECO:0000256" key="4">
    <source>
        <dbReference type="PROSITE-ProRule" id="PRU00800"/>
    </source>
</evidence>
<feature type="compositionally biased region" description="Pro residues" evidence="5">
    <location>
        <begin position="25"/>
        <end position="37"/>
    </location>
</feature>
<dbReference type="GO" id="GO:0031297">
    <property type="term" value="P:replication fork processing"/>
    <property type="evidence" value="ECO:0007669"/>
    <property type="project" value="TreeGrafter"/>
</dbReference>